<dbReference type="RefSeq" id="WP_212976471.1">
    <property type="nucleotide sequence ID" value="NZ_AP025343.1"/>
</dbReference>
<evidence type="ECO:0000313" key="15">
    <source>
        <dbReference type="Proteomes" id="UP000682811"/>
    </source>
</evidence>
<dbReference type="Gene3D" id="3.90.1310.10">
    <property type="entry name" value="Penicillin-binding protein 2a (Domain 2)"/>
    <property type="match status" value="1"/>
</dbReference>
<dbReference type="PANTHER" id="PTHR30627">
    <property type="entry name" value="PEPTIDOGLYCAN D,D-TRANSPEPTIDASE"/>
    <property type="match status" value="1"/>
</dbReference>
<feature type="domain" description="Penicillin-binding protein transpeptidase" evidence="12">
    <location>
        <begin position="323"/>
        <end position="656"/>
    </location>
</feature>
<dbReference type="SUPFAM" id="SSF56519">
    <property type="entry name" value="Penicillin binding protein dimerisation domain"/>
    <property type="match status" value="1"/>
</dbReference>
<dbReference type="PANTHER" id="PTHR30627:SF2">
    <property type="entry name" value="PEPTIDOGLYCAN D,D-TRANSPEPTIDASE MRDA"/>
    <property type="match status" value="1"/>
</dbReference>
<evidence type="ECO:0000313" key="14">
    <source>
        <dbReference type="EMBL" id="GIO45239.1"/>
    </source>
</evidence>
<proteinExistence type="inferred from homology"/>
<dbReference type="GO" id="GO:0008360">
    <property type="term" value="P:regulation of cell shape"/>
    <property type="evidence" value="ECO:0007669"/>
    <property type="project" value="UniProtKB-KW"/>
</dbReference>
<keyword evidence="5 11" id="KW-0812">Transmembrane</keyword>
<comment type="similarity">
    <text evidence="3">Belongs to the transpeptidase family.</text>
</comment>
<dbReference type="AlphaFoldDB" id="A0A919Y7I4"/>
<evidence type="ECO:0000256" key="7">
    <source>
        <dbReference type="ARBA" id="ARBA00022984"/>
    </source>
</evidence>
<keyword evidence="6" id="KW-0133">Cell shape</keyword>
<gene>
    <name evidence="14" type="primary">pbp2</name>
    <name evidence="14" type="ORF">J34TS1_00040</name>
</gene>
<sequence>MSDYKSEHTQEEEENKKKNSRLRINLFFFSTFILFCVMIIRLAVLQFVEGPTLTEKEASNIVKNVPLPPNRGTIYDAAGVKLAYSEPTHSLYITLMKDYSQKNGMKNRPEAEKIADELLAVFNKSGSPDHEKLTKEELINAMDLDFKKYAGYMPRRIKMDLTDQEIAYFSEHRSDFPGIAIEEESVRRYDPDTVAVQTVGYIRTYSGSISLDKYGKIDESERSDQTQDPGLIYSEPEFVGYDGLELMYQDELRGKNGYKKVTINPRNMPEEIEDIIPPEKGYDIHSTINKEIQLKTEQAITEQLNWLQTHPVAGGTHPNATTGFAVAMEVKTGNVVAMASMPDYDPNIWETGSVTPANWKQIQNIYQNGAIRSFNPGKQGSHPESVVLLGSVIKPLSVLIGLEEKLIGPNTYYTDTGATYFGKEGHKTRVQNAQGHAYGGMDPARALEKSSNVFMIDEIGLKLYQKYGSKSIDVWDRYMTSFGLGISTGSGLPGEWKGRKEYINVKQAGSVQSAMAYASFGQQGKYTTLQLAQYAVMLANEGKRLKPQLVSKITDHQGRIIKTFGPEVLSTVNFDKTYWDVIKRGMKTSVSSFEGFPYSFARKTGTSQQSVGGKMIDNGVFIAFAPKEDPVLAIAVVIPEGGFGSYSAAPIARKMFDAYDQVYGLAGVPKGKSSEETQGGN</sequence>
<dbReference type="GO" id="GO:0005886">
    <property type="term" value="C:plasma membrane"/>
    <property type="evidence" value="ECO:0007669"/>
    <property type="project" value="UniProtKB-SubCell"/>
</dbReference>
<feature type="transmembrane region" description="Helical" evidence="11">
    <location>
        <begin position="26"/>
        <end position="48"/>
    </location>
</feature>
<dbReference type="EMBL" id="BORT01000001">
    <property type="protein sequence ID" value="GIO45239.1"/>
    <property type="molecule type" value="Genomic_DNA"/>
</dbReference>
<dbReference type="GO" id="GO:0071555">
    <property type="term" value="P:cell wall organization"/>
    <property type="evidence" value="ECO:0007669"/>
    <property type="project" value="UniProtKB-KW"/>
</dbReference>
<evidence type="ECO:0000256" key="1">
    <source>
        <dbReference type="ARBA" id="ARBA00004167"/>
    </source>
</evidence>
<dbReference type="GO" id="GO:0008658">
    <property type="term" value="F:penicillin binding"/>
    <property type="evidence" value="ECO:0007669"/>
    <property type="project" value="InterPro"/>
</dbReference>
<dbReference type="InterPro" id="IPR036138">
    <property type="entry name" value="PBP_dimer_sf"/>
</dbReference>
<name>A0A919Y7I4_9BACL</name>
<comment type="subcellular location">
    <subcellularLocation>
        <location evidence="2">Cell membrane</location>
    </subcellularLocation>
    <subcellularLocation>
        <location evidence="1">Membrane</location>
        <topology evidence="1">Single-pass membrane protein</topology>
    </subcellularLocation>
</comment>
<keyword evidence="10" id="KW-0961">Cell wall biogenesis/degradation</keyword>
<dbReference type="InterPro" id="IPR005311">
    <property type="entry name" value="PBP_dimer"/>
</dbReference>
<evidence type="ECO:0000256" key="11">
    <source>
        <dbReference type="SAM" id="Phobius"/>
    </source>
</evidence>
<dbReference type="Gene3D" id="3.40.710.10">
    <property type="entry name" value="DD-peptidase/beta-lactamase superfamily"/>
    <property type="match status" value="1"/>
</dbReference>
<dbReference type="InterPro" id="IPR001460">
    <property type="entry name" value="PCN-bd_Tpept"/>
</dbReference>
<dbReference type="GO" id="GO:0009252">
    <property type="term" value="P:peptidoglycan biosynthetic process"/>
    <property type="evidence" value="ECO:0007669"/>
    <property type="project" value="UniProtKB-KW"/>
</dbReference>
<dbReference type="Pfam" id="PF03717">
    <property type="entry name" value="PBP_dimer"/>
    <property type="match status" value="1"/>
</dbReference>
<dbReference type="Proteomes" id="UP000682811">
    <property type="component" value="Unassembled WGS sequence"/>
</dbReference>
<evidence type="ECO:0000256" key="10">
    <source>
        <dbReference type="ARBA" id="ARBA00023316"/>
    </source>
</evidence>
<evidence type="ECO:0000259" key="12">
    <source>
        <dbReference type="Pfam" id="PF00905"/>
    </source>
</evidence>
<evidence type="ECO:0000256" key="3">
    <source>
        <dbReference type="ARBA" id="ARBA00007171"/>
    </source>
</evidence>
<keyword evidence="7" id="KW-0573">Peptidoglycan synthesis</keyword>
<keyword evidence="8 11" id="KW-1133">Transmembrane helix</keyword>
<dbReference type="InterPro" id="IPR012338">
    <property type="entry name" value="Beta-lactam/transpept-like"/>
</dbReference>
<protein>
    <submittedName>
        <fullName evidence="14">Penicillin-binding protein 2</fullName>
    </submittedName>
</protein>
<evidence type="ECO:0000256" key="4">
    <source>
        <dbReference type="ARBA" id="ARBA00022475"/>
    </source>
</evidence>
<evidence type="ECO:0000256" key="6">
    <source>
        <dbReference type="ARBA" id="ARBA00022960"/>
    </source>
</evidence>
<evidence type="ECO:0000256" key="2">
    <source>
        <dbReference type="ARBA" id="ARBA00004236"/>
    </source>
</evidence>
<keyword evidence="15" id="KW-1185">Reference proteome</keyword>
<evidence type="ECO:0000256" key="8">
    <source>
        <dbReference type="ARBA" id="ARBA00022989"/>
    </source>
</evidence>
<accession>A0A919Y7I4</accession>
<keyword evidence="9 11" id="KW-0472">Membrane</keyword>
<feature type="domain" description="Penicillin-binding protein dimerisation" evidence="13">
    <location>
        <begin position="67"/>
        <end position="268"/>
    </location>
</feature>
<dbReference type="Pfam" id="PF00905">
    <property type="entry name" value="Transpeptidase"/>
    <property type="match status" value="1"/>
</dbReference>
<dbReference type="InterPro" id="IPR050515">
    <property type="entry name" value="Beta-lactam/transpept"/>
</dbReference>
<reference evidence="14 15" key="1">
    <citation type="submission" date="2021-03" db="EMBL/GenBank/DDBJ databases">
        <title>Antimicrobial resistance genes in bacteria isolated from Japanese honey, and their potential for conferring macrolide and lincosamide resistance in the American foulbrood pathogen Paenibacillus larvae.</title>
        <authorList>
            <person name="Okamoto M."/>
            <person name="Kumagai M."/>
            <person name="Kanamori H."/>
            <person name="Takamatsu D."/>
        </authorList>
    </citation>
    <scope>NUCLEOTIDE SEQUENCE [LARGE SCALE GENOMIC DNA]</scope>
    <source>
        <strain evidence="14 15">J34TS1</strain>
    </source>
</reference>
<evidence type="ECO:0000256" key="5">
    <source>
        <dbReference type="ARBA" id="ARBA00022692"/>
    </source>
</evidence>
<dbReference type="GO" id="GO:0071972">
    <property type="term" value="F:peptidoglycan L,D-transpeptidase activity"/>
    <property type="evidence" value="ECO:0007669"/>
    <property type="project" value="TreeGrafter"/>
</dbReference>
<comment type="caution">
    <text evidence="14">The sequence shown here is derived from an EMBL/GenBank/DDBJ whole genome shotgun (WGS) entry which is preliminary data.</text>
</comment>
<dbReference type="SUPFAM" id="SSF56601">
    <property type="entry name" value="beta-lactamase/transpeptidase-like"/>
    <property type="match status" value="1"/>
</dbReference>
<organism evidence="14 15">
    <name type="scientific">Paenibacillus azoreducens</name>
    <dbReference type="NCBI Taxonomy" id="116718"/>
    <lineage>
        <taxon>Bacteria</taxon>
        <taxon>Bacillati</taxon>
        <taxon>Bacillota</taxon>
        <taxon>Bacilli</taxon>
        <taxon>Bacillales</taxon>
        <taxon>Paenibacillaceae</taxon>
        <taxon>Paenibacillus</taxon>
    </lineage>
</organism>
<keyword evidence="4" id="KW-1003">Cell membrane</keyword>
<evidence type="ECO:0000259" key="13">
    <source>
        <dbReference type="Pfam" id="PF03717"/>
    </source>
</evidence>
<evidence type="ECO:0000256" key="9">
    <source>
        <dbReference type="ARBA" id="ARBA00023136"/>
    </source>
</evidence>